<proteinExistence type="predicted"/>
<dbReference type="Gene3D" id="3.90.550.20">
    <property type="match status" value="1"/>
</dbReference>
<dbReference type="RefSeq" id="WP_166194840.1">
    <property type="nucleotide sequence ID" value="NZ_CP049814.1"/>
</dbReference>
<protein>
    <recommendedName>
        <fullName evidence="3">Alpha 1,4-glycosyltransferase domain-containing protein</fullName>
    </recommendedName>
</protein>
<name>A0A6G7VR06_9RHOB</name>
<dbReference type="EMBL" id="CP049814">
    <property type="protein sequence ID" value="QIK42316.1"/>
    <property type="molecule type" value="Genomic_DNA"/>
</dbReference>
<organism evidence="1 2">
    <name type="scientific">Pontivivens nitratireducens</name>
    <dbReference type="NCBI Taxonomy" id="2758038"/>
    <lineage>
        <taxon>Bacteria</taxon>
        <taxon>Pseudomonadati</taxon>
        <taxon>Pseudomonadota</taxon>
        <taxon>Alphaproteobacteria</taxon>
        <taxon>Rhodobacterales</taxon>
        <taxon>Paracoccaceae</taxon>
        <taxon>Pontivivens</taxon>
    </lineage>
</organism>
<reference evidence="1 2" key="1">
    <citation type="submission" date="2020-03" db="EMBL/GenBank/DDBJ databases">
        <title>Complete genome sequence of Monaibacterium sp. ALG8 with diverse plasmids.</title>
        <authorList>
            <person name="Sun C."/>
        </authorList>
    </citation>
    <scope>NUCLEOTIDE SEQUENCE [LARGE SCALE GENOMIC DNA]</scope>
    <source>
        <strain evidence="1 2">ALG8</strain>
        <plasmid evidence="1 2">unnamed3</plasmid>
    </source>
</reference>
<accession>A0A6G7VR06</accession>
<evidence type="ECO:0000313" key="1">
    <source>
        <dbReference type="EMBL" id="QIK42316.1"/>
    </source>
</evidence>
<gene>
    <name evidence="1" type="ORF">G8E03_15840</name>
</gene>
<evidence type="ECO:0000313" key="2">
    <source>
        <dbReference type="Proteomes" id="UP000500791"/>
    </source>
</evidence>
<dbReference type="InterPro" id="IPR029044">
    <property type="entry name" value="Nucleotide-diphossugar_trans"/>
</dbReference>
<sequence>MSDLPRVAALWIGGSLTWLEQLCLTSFVEMGHPTTLYTYGEVTGVPEGVEVCDGNDIMSNPDVYTHERSGSVALFSDIFRFHLMVKAPGTVWIDTDVYCVKPLDMGPYIVGFETDENRLNGAILALPPESAALKLLLDLTADPYQVPAFYTGKFRAQLLAAAAAGTPIHAGEMPWGVWGPVGVTWAMHETGEVEHALPRPVLYPVHFADRAIFFKRPILVARQITPETRTVHIWGRIKRISAKRHDGGVPVNCWLDAKLKHHGIDPMAAPITSHGKFDYSDTEDATEAG</sequence>
<dbReference type="KEGG" id="mon:G8E03_15840"/>
<geneLocation type="plasmid" evidence="1 2">
    <name>unnamed3</name>
</geneLocation>
<keyword evidence="1" id="KW-0614">Plasmid</keyword>
<dbReference type="AlphaFoldDB" id="A0A6G7VR06"/>
<evidence type="ECO:0008006" key="3">
    <source>
        <dbReference type="Google" id="ProtNLM"/>
    </source>
</evidence>
<keyword evidence="2" id="KW-1185">Reference proteome</keyword>
<dbReference type="Proteomes" id="UP000500791">
    <property type="component" value="Plasmid unnamed3"/>
</dbReference>
<dbReference type="SUPFAM" id="SSF53448">
    <property type="entry name" value="Nucleotide-diphospho-sugar transferases"/>
    <property type="match status" value="1"/>
</dbReference>